<organism evidence="3 4">
    <name type="scientific">Saguinus oedipus</name>
    <name type="common">Cotton-top tamarin</name>
    <name type="synonym">Oedipomidas oedipus</name>
    <dbReference type="NCBI Taxonomy" id="9490"/>
    <lineage>
        <taxon>Eukaryota</taxon>
        <taxon>Metazoa</taxon>
        <taxon>Chordata</taxon>
        <taxon>Craniata</taxon>
        <taxon>Vertebrata</taxon>
        <taxon>Euteleostomi</taxon>
        <taxon>Mammalia</taxon>
        <taxon>Eutheria</taxon>
        <taxon>Euarchontoglires</taxon>
        <taxon>Primates</taxon>
        <taxon>Haplorrhini</taxon>
        <taxon>Platyrrhini</taxon>
        <taxon>Cebidae</taxon>
        <taxon>Callitrichinae</taxon>
        <taxon>Saguinus</taxon>
    </lineage>
</organism>
<protein>
    <recommendedName>
        <fullName evidence="2">RFX1 transcription activation region domain-containing protein</fullName>
    </recommendedName>
</protein>
<accession>A0ABQ9TSL3</accession>
<feature type="region of interest" description="Disordered" evidence="1">
    <location>
        <begin position="39"/>
        <end position="89"/>
    </location>
</feature>
<feature type="region of interest" description="Disordered" evidence="1">
    <location>
        <begin position="155"/>
        <end position="203"/>
    </location>
</feature>
<dbReference type="Proteomes" id="UP001266305">
    <property type="component" value="Unassembled WGS sequence"/>
</dbReference>
<feature type="compositionally biased region" description="Pro residues" evidence="1">
    <location>
        <begin position="61"/>
        <end position="72"/>
    </location>
</feature>
<keyword evidence="4" id="KW-1185">Reference proteome</keyword>
<sequence length="247" mass="26514">MVILTFPFPFQRSVVQATPQAPKAGPVQPLTVQGLQPVHVAQESSGSQFPARKAEQRDPRPTPPPEPPPRPPACSGEAQQLGSPELPPPYYEPGIEQWVELVGVLPPHLLLPQQKVVFEPLPRLPARASPDQRVRIQRIPQVLVFGTAATALKVGGGRTDGGQRAGRGGGARSGPPIRPRKPCRPHLRPTGRSGDPPLTPYPSPVLVPAPPLQTRVQQLQQVPVPHVYSSQVQYVEGGDASYTASAM</sequence>
<proteinExistence type="predicted"/>
<gene>
    <name evidence="3" type="ORF">P7K49_033402</name>
</gene>
<dbReference type="EMBL" id="JASSZA010000019">
    <property type="protein sequence ID" value="KAK2087495.1"/>
    <property type="molecule type" value="Genomic_DNA"/>
</dbReference>
<evidence type="ECO:0000313" key="4">
    <source>
        <dbReference type="Proteomes" id="UP001266305"/>
    </source>
</evidence>
<evidence type="ECO:0000256" key="1">
    <source>
        <dbReference type="SAM" id="MobiDB-lite"/>
    </source>
</evidence>
<evidence type="ECO:0000259" key="2">
    <source>
        <dbReference type="Pfam" id="PF04589"/>
    </source>
</evidence>
<comment type="caution">
    <text evidence="3">The sequence shown here is derived from an EMBL/GenBank/DDBJ whole genome shotgun (WGS) entry which is preliminary data.</text>
</comment>
<evidence type="ECO:0000313" key="3">
    <source>
        <dbReference type="EMBL" id="KAK2087495.1"/>
    </source>
</evidence>
<dbReference type="Pfam" id="PF04589">
    <property type="entry name" value="RFX1_trans_act"/>
    <property type="match status" value="1"/>
</dbReference>
<dbReference type="InterPro" id="IPR007668">
    <property type="entry name" value="RFX1_trans_act"/>
</dbReference>
<reference evidence="3 4" key="1">
    <citation type="submission" date="2023-05" db="EMBL/GenBank/DDBJ databases">
        <title>B98-5 Cell Line De Novo Hybrid Assembly: An Optical Mapping Approach.</title>
        <authorList>
            <person name="Kananen K."/>
            <person name="Auerbach J.A."/>
            <person name="Kautto E."/>
            <person name="Blachly J.S."/>
        </authorList>
    </citation>
    <scope>NUCLEOTIDE SEQUENCE [LARGE SCALE GENOMIC DNA]</scope>
    <source>
        <strain evidence="3">B95-8</strain>
        <tissue evidence="3">Cell line</tissue>
    </source>
</reference>
<feature type="domain" description="RFX1 transcription activation region" evidence="2">
    <location>
        <begin position="7"/>
        <end position="246"/>
    </location>
</feature>
<feature type="compositionally biased region" description="Basic residues" evidence="1">
    <location>
        <begin position="178"/>
        <end position="189"/>
    </location>
</feature>
<feature type="compositionally biased region" description="Gly residues" evidence="1">
    <location>
        <begin position="155"/>
        <end position="172"/>
    </location>
</feature>
<name>A0ABQ9TSL3_SAGOE</name>